<dbReference type="Gene3D" id="1.10.10.200">
    <property type="match status" value="1"/>
</dbReference>
<dbReference type="InterPro" id="IPR029072">
    <property type="entry name" value="YebC-like"/>
</dbReference>
<reference evidence="9 10" key="2">
    <citation type="submission" date="2018-03" db="EMBL/GenBank/DDBJ databases">
        <title>The ancient ancestry and fast evolution of plastids.</title>
        <authorList>
            <person name="Moore K.R."/>
            <person name="Magnabosco C."/>
            <person name="Momper L."/>
            <person name="Gold D.A."/>
            <person name="Bosak T."/>
            <person name="Fournier G.P."/>
        </authorList>
    </citation>
    <scope>NUCLEOTIDE SEQUENCE [LARGE SCALE GENOMIC DNA]</scope>
    <source>
        <strain evidence="9 10">ULC18</strain>
    </source>
</reference>
<dbReference type="EMBL" id="PVWK01000126">
    <property type="protein sequence ID" value="PSB25333.1"/>
    <property type="molecule type" value="Genomic_DNA"/>
</dbReference>
<protein>
    <recommendedName>
        <fullName evidence="6">Probable transcriptional regulatory protein C7B82_23645</fullName>
    </recommendedName>
</protein>
<dbReference type="InterPro" id="IPR026564">
    <property type="entry name" value="Transcrip_reg_TACO1-like_dom3"/>
</dbReference>
<dbReference type="PANTHER" id="PTHR12532">
    <property type="entry name" value="TRANSLATIONAL ACTIVATOR OF CYTOCHROME C OXIDASE 1"/>
    <property type="match status" value="1"/>
</dbReference>
<dbReference type="NCBIfam" id="NF001030">
    <property type="entry name" value="PRK00110.1"/>
    <property type="match status" value="1"/>
</dbReference>
<evidence type="ECO:0000259" key="7">
    <source>
        <dbReference type="Pfam" id="PF01709"/>
    </source>
</evidence>
<name>A0A2T1DXV1_9CYAN</name>
<comment type="caution">
    <text evidence="9">The sequence shown here is derived from an EMBL/GenBank/DDBJ whole genome shotgun (WGS) entry which is preliminary data.</text>
</comment>
<dbReference type="FunFam" id="1.10.10.200:FF:000002">
    <property type="entry name" value="Probable transcriptional regulatory protein CLM62_37755"/>
    <property type="match status" value="1"/>
</dbReference>
<dbReference type="NCBIfam" id="TIGR01033">
    <property type="entry name" value="YebC/PmpR family DNA-binding transcriptional regulator"/>
    <property type="match status" value="1"/>
</dbReference>
<gene>
    <name evidence="9" type="ORF">C7B82_23645</name>
</gene>
<comment type="subcellular location">
    <subcellularLocation>
        <location evidence="6">Cytoplasm</location>
    </subcellularLocation>
</comment>
<dbReference type="GO" id="GO:0003677">
    <property type="term" value="F:DNA binding"/>
    <property type="evidence" value="ECO:0007669"/>
    <property type="project" value="UniProtKB-UniRule"/>
</dbReference>
<accession>A0A2T1DXV1</accession>
<keyword evidence="3 6" id="KW-0805">Transcription regulation</keyword>
<dbReference type="Pfam" id="PF20772">
    <property type="entry name" value="TACO1_YebC_N"/>
    <property type="match status" value="1"/>
</dbReference>
<dbReference type="InterPro" id="IPR017856">
    <property type="entry name" value="Integrase-like_N"/>
</dbReference>
<sequence>MAGHSKWANIKRQKARVDAVKGKVFTKISREIIVAARSGVPDPEGNFQLRTAIDKAKAAGIPNDNIDRAIAKGAGKLGADNAALEAIRYEGYGPGGVAILIEALTDNRNRTAADLRVAFSKNGGNLGETGCVGWMFEQKGMVEVSLMPVETGRKRRTDNAPIQEEELLEAFLEGGADAYELIDTEDGTIAEAMTEATNLETLSQTLKDQHYNVSRVELRWIPNNTLEVSDPDQARSLLKLMDALEDLDDVQSVTANFEMTDELMSLSVA</sequence>
<evidence type="ECO:0000313" key="10">
    <source>
        <dbReference type="Proteomes" id="UP000239576"/>
    </source>
</evidence>
<dbReference type="GO" id="GO:0006355">
    <property type="term" value="P:regulation of DNA-templated transcription"/>
    <property type="evidence" value="ECO:0007669"/>
    <property type="project" value="UniProtKB-UniRule"/>
</dbReference>
<evidence type="ECO:0000256" key="2">
    <source>
        <dbReference type="ARBA" id="ARBA00022490"/>
    </source>
</evidence>
<dbReference type="AlphaFoldDB" id="A0A2T1DXV1"/>
<proteinExistence type="inferred from homology"/>
<dbReference type="InterPro" id="IPR002876">
    <property type="entry name" value="Transcrip_reg_TACO1-like"/>
</dbReference>
<dbReference type="SUPFAM" id="SSF75625">
    <property type="entry name" value="YebC-like"/>
    <property type="match status" value="1"/>
</dbReference>
<comment type="similarity">
    <text evidence="1 6">Belongs to the TACO1 family.</text>
</comment>
<feature type="domain" description="TACO1/YebC-like second and third" evidence="7">
    <location>
        <begin position="85"/>
        <end position="257"/>
    </location>
</feature>
<dbReference type="GO" id="GO:0005829">
    <property type="term" value="C:cytosol"/>
    <property type="evidence" value="ECO:0007669"/>
    <property type="project" value="TreeGrafter"/>
</dbReference>
<evidence type="ECO:0000256" key="4">
    <source>
        <dbReference type="ARBA" id="ARBA00023125"/>
    </source>
</evidence>
<keyword evidence="2 6" id="KW-0963">Cytoplasm</keyword>
<dbReference type="Pfam" id="PF01709">
    <property type="entry name" value="Transcrip_reg"/>
    <property type="match status" value="1"/>
</dbReference>
<dbReference type="InterPro" id="IPR049083">
    <property type="entry name" value="TACO1_YebC_N"/>
</dbReference>
<reference evidence="10" key="1">
    <citation type="submission" date="2018-02" db="EMBL/GenBank/DDBJ databases">
        <authorList>
            <person name="Moore K."/>
            <person name="Momper L."/>
        </authorList>
    </citation>
    <scope>NUCLEOTIDE SEQUENCE [LARGE SCALE GENOMIC DNA]</scope>
    <source>
        <strain evidence="10">ULC18</strain>
    </source>
</reference>
<organism evidence="9 10">
    <name type="scientific">Stenomitos frigidus ULC18</name>
    <dbReference type="NCBI Taxonomy" id="2107698"/>
    <lineage>
        <taxon>Bacteria</taxon>
        <taxon>Bacillati</taxon>
        <taxon>Cyanobacteriota</taxon>
        <taxon>Cyanophyceae</taxon>
        <taxon>Leptolyngbyales</taxon>
        <taxon>Leptolyngbyaceae</taxon>
        <taxon>Stenomitos</taxon>
    </lineage>
</organism>
<feature type="domain" description="TACO1/YebC-like N-terminal" evidence="8">
    <location>
        <begin position="5"/>
        <end position="76"/>
    </location>
</feature>
<dbReference type="PANTHER" id="PTHR12532:SF6">
    <property type="entry name" value="TRANSCRIPTIONAL REGULATORY PROTEIN YEBC-RELATED"/>
    <property type="match status" value="1"/>
</dbReference>
<dbReference type="InterPro" id="IPR048300">
    <property type="entry name" value="TACO1_YebC-like_2nd/3rd_dom"/>
</dbReference>
<evidence type="ECO:0000256" key="5">
    <source>
        <dbReference type="ARBA" id="ARBA00023163"/>
    </source>
</evidence>
<dbReference type="HAMAP" id="MF_00693">
    <property type="entry name" value="Transcrip_reg_TACO1"/>
    <property type="match status" value="1"/>
</dbReference>
<evidence type="ECO:0000313" key="9">
    <source>
        <dbReference type="EMBL" id="PSB25333.1"/>
    </source>
</evidence>
<evidence type="ECO:0000259" key="8">
    <source>
        <dbReference type="Pfam" id="PF20772"/>
    </source>
</evidence>
<dbReference type="RefSeq" id="WP_106259126.1">
    <property type="nucleotide sequence ID" value="NZ_CAWNSW010000164.1"/>
</dbReference>
<evidence type="ECO:0000256" key="3">
    <source>
        <dbReference type="ARBA" id="ARBA00023015"/>
    </source>
</evidence>
<evidence type="ECO:0000256" key="6">
    <source>
        <dbReference type="HAMAP-Rule" id="MF_00693"/>
    </source>
</evidence>
<keyword evidence="4 6" id="KW-0238">DNA-binding</keyword>
<keyword evidence="5 6" id="KW-0804">Transcription</keyword>
<dbReference type="Gene3D" id="3.30.70.980">
    <property type="match status" value="2"/>
</dbReference>
<evidence type="ECO:0000256" key="1">
    <source>
        <dbReference type="ARBA" id="ARBA00008724"/>
    </source>
</evidence>
<dbReference type="Proteomes" id="UP000239576">
    <property type="component" value="Unassembled WGS sequence"/>
</dbReference>
<keyword evidence="10" id="KW-1185">Reference proteome</keyword>
<dbReference type="NCBIfam" id="NF009044">
    <property type="entry name" value="PRK12378.1"/>
    <property type="match status" value="1"/>
</dbReference>
<dbReference type="OrthoDB" id="9781053at2"/>